<keyword evidence="3" id="KW-0813">Transport</keyword>
<keyword evidence="10" id="KW-1185">Reference proteome</keyword>
<dbReference type="GO" id="GO:0007035">
    <property type="term" value="P:vacuolar acidification"/>
    <property type="evidence" value="ECO:0007669"/>
    <property type="project" value="TreeGrafter"/>
</dbReference>
<evidence type="ECO:0000313" key="9">
    <source>
        <dbReference type="EMBL" id="MQN00849.1"/>
    </source>
</evidence>
<protein>
    <submittedName>
        <fullName evidence="9">V-type ATP synthase subunit I</fullName>
    </submittedName>
</protein>
<dbReference type="PANTHER" id="PTHR11629">
    <property type="entry name" value="VACUOLAR PROTON ATPASES"/>
    <property type="match status" value="1"/>
</dbReference>
<feature type="transmembrane region" description="Helical" evidence="8">
    <location>
        <begin position="620"/>
        <end position="644"/>
    </location>
</feature>
<feature type="transmembrane region" description="Helical" evidence="8">
    <location>
        <begin position="470"/>
        <end position="491"/>
    </location>
</feature>
<evidence type="ECO:0000256" key="5">
    <source>
        <dbReference type="ARBA" id="ARBA00022989"/>
    </source>
</evidence>
<dbReference type="Gene3D" id="3.30.70.2170">
    <property type="match status" value="1"/>
</dbReference>
<gene>
    <name evidence="9" type="ORF">FRC54_02505</name>
</gene>
<evidence type="ECO:0000256" key="1">
    <source>
        <dbReference type="ARBA" id="ARBA00004141"/>
    </source>
</evidence>
<dbReference type="Gene3D" id="1.20.1460.20">
    <property type="match status" value="1"/>
</dbReference>
<sequence length="686" mass="76139">MAVMPMKRMTLIAMRRDRKQLLQFLQRQGTTEIDTDVPDDGIYKKIDVSSQKQLLLKQIKQADDALEILNKAAPEKSSLLSAFAGREVVSLQDFEKDLDRKNQILAVISKINSLYKENLELISQIPKDQMDREALVPWEGFDLPLDFSGTEKTKAFIGTLPGDLSPEDIYLTLGMLCKVSDKVDVEIISKSDQYTAVMFVTGNDNADELKEVLHRMNFTKAPSQVVKDSDGKSLTPAEAIERIDSETARKSARRKQILSEIADFASSRHDIELIRDYFQMRKDKYDVIGSINQSDHVVIITGYAAAEDVPRLEKALNERFELACDFSDPSEDEDVPVKLKNNAFAAPVEGVISSYSLPGKGEIDPSMAVAVFYYFFFGLMLSDAAYGIIIALACGIILKKFKNMEPGTRKTFQMFFFCGVATTIVGFIFGSFFGDVVSSVSQTFGHMPKAAADKLLPPIWFNPLSDPIKMLTFCFAVGLIHLFTGLGILMYQDIKNGHVLDAIYDGLFWYMFVGGCVVLLLCLPMITGMLGLSFTLGATVKKVSIWITLIGFVGVVLFSGRESRNWGKRLAKGLYGAYGITGYLSDVLSYSRLLALGLATSVISSVFNTMAGMVGGSLPIVLGVILYAVIFIIGHILNMAINALGAYVHTNRLQYVEFFGKFYNGGGRPFEAFDQKTKYIRIKEDI</sequence>
<feature type="transmembrane region" description="Helical" evidence="8">
    <location>
        <begin position="543"/>
        <end position="560"/>
    </location>
</feature>
<keyword evidence="4 8" id="KW-0812">Transmembrane</keyword>
<feature type="transmembrane region" description="Helical" evidence="8">
    <location>
        <begin position="372"/>
        <end position="398"/>
    </location>
</feature>
<feature type="transmembrane region" description="Helical" evidence="8">
    <location>
        <begin position="414"/>
        <end position="434"/>
    </location>
</feature>
<evidence type="ECO:0000256" key="2">
    <source>
        <dbReference type="ARBA" id="ARBA00009904"/>
    </source>
</evidence>
<dbReference type="GO" id="GO:0051117">
    <property type="term" value="F:ATPase binding"/>
    <property type="evidence" value="ECO:0007669"/>
    <property type="project" value="TreeGrafter"/>
</dbReference>
<name>A0A6N7IX98_9FIRM</name>
<evidence type="ECO:0000256" key="4">
    <source>
        <dbReference type="ARBA" id="ARBA00022692"/>
    </source>
</evidence>
<comment type="caution">
    <text evidence="9">The sequence shown here is derived from an EMBL/GenBank/DDBJ whole genome shotgun (WGS) entry which is preliminary data.</text>
</comment>
<dbReference type="AlphaFoldDB" id="A0A6N7IX98"/>
<evidence type="ECO:0000256" key="6">
    <source>
        <dbReference type="ARBA" id="ARBA00023065"/>
    </source>
</evidence>
<dbReference type="Proteomes" id="UP000460257">
    <property type="component" value="Unassembled WGS sequence"/>
</dbReference>
<dbReference type="Gene3D" id="3.30.70.2750">
    <property type="match status" value="1"/>
</dbReference>
<evidence type="ECO:0000256" key="3">
    <source>
        <dbReference type="ARBA" id="ARBA00022448"/>
    </source>
</evidence>
<evidence type="ECO:0000313" key="10">
    <source>
        <dbReference type="Proteomes" id="UP000460257"/>
    </source>
</evidence>
<dbReference type="GO" id="GO:0016471">
    <property type="term" value="C:vacuolar proton-transporting V-type ATPase complex"/>
    <property type="evidence" value="ECO:0007669"/>
    <property type="project" value="TreeGrafter"/>
</dbReference>
<reference evidence="9" key="1">
    <citation type="journal article" date="2020" name="Appl. Environ. Microbiol.">
        <title>Medium-Chain Fatty Acid Synthesis by 'Candidatus Weimeria bifida' gen. nov., sp. nov., and 'Candidatus Pseudoramibacter fermentans' sp. nov.</title>
        <authorList>
            <person name="Scarborough M.J."/>
            <person name="Myers K.S."/>
            <person name="Donohue T.J."/>
            <person name="Noguera D.R."/>
        </authorList>
    </citation>
    <scope>NUCLEOTIDE SEQUENCE</scope>
    <source>
        <strain evidence="9">LCO1.1</strain>
    </source>
</reference>
<dbReference type="PANTHER" id="PTHR11629:SF63">
    <property type="entry name" value="V-TYPE PROTON ATPASE SUBUNIT A"/>
    <property type="match status" value="1"/>
</dbReference>
<keyword evidence="7 8" id="KW-0472">Membrane</keyword>
<proteinExistence type="inferred from homology"/>
<dbReference type="GO" id="GO:0033179">
    <property type="term" value="C:proton-transporting V-type ATPase, V0 domain"/>
    <property type="evidence" value="ECO:0007669"/>
    <property type="project" value="InterPro"/>
</dbReference>
<dbReference type="GO" id="GO:0046961">
    <property type="term" value="F:proton-transporting ATPase activity, rotational mechanism"/>
    <property type="evidence" value="ECO:0007669"/>
    <property type="project" value="InterPro"/>
</dbReference>
<comment type="similarity">
    <text evidence="2">Belongs to the V-ATPase 116 kDa subunit family.</text>
</comment>
<feature type="transmembrane region" description="Helical" evidence="8">
    <location>
        <begin position="507"/>
        <end position="531"/>
    </location>
</feature>
<evidence type="ECO:0000256" key="8">
    <source>
        <dbReference type="SAM" id="Phobius"/>
    </source>
</evidence>
<organism evidence="9 10">
    <name type="scientific">Candidatus Weimeria bifida</name>
    <dbReference type="NCBI Taxonomy" id="2599074"/>
    <lineage>
        <taxon>Bacteria</taxon>
        <taxon>Bacillati</taxon>
        <taxon>Bacillota</taxon>
        <taxon>Clostridia</taxon>
        <taxon>Lachnospirales</taxon>
        <taxon>Lachnospiraceae</taxon>
        <taxon>Candidatus Weimeria</taxon>
    </lineage>
</organism>
<accession>A0A6N7IX98</accession>
<dbReference type="EMBL" id="VOGC01000002">
    <property type="protein sequence ID" value="MQN00849.1"/>
    <property type="molecule type" value="Genomic_DNA"/>
</dbReference>
<keyword evidence="6" id="KW-0406">Ion transport</keyword>
<comment type="subcellular location">
    <subcellularLocation>
        <location evidence="1">Membrane</location>
        <topology evidence="1">Multi-pass membrane protein</topology>
    </subcellularLocation>
</comment>
<keyword evidence="5 8" id="KW-1133">Transmembrane helix</keyword>
<evidence type="ECO:0000256" key="7">
    <source>
        <dbReference type="ARBA" id="ARBA00023136"/>
    </source>
</evidence>
<dbReference type="InterPro" id="IPR002490">
    <property type="entry name" value="V-ATPase_116kDa_su"/>
</dbReference>
<dbReference type="Pfam" id="PF01496">
    <property type="entry name" value="V_ATPase_I"/>
    <property type="match status" value="2"/>
</dbReference>